<comment type="subcellular location">
    <subcellularLocation>
        <location evidence="1">Nucleus</location>
    </subcellularLocation>
</comment>
<feature type="compositionally biased region" description="Polar residues" evidence="7">
    <location>
        <begin position="776"/>
        <end position="800"/>
    </location>
</feature>
<keyword evidence="2" id="KW-0507">mRNA processing</keyword>
<dbReference type="OrthoDB" id="10265668at2759"/>
<proteinExistence type="inferred from homology"/>
<dbReference type="Gene3D" id="1.25.40.10">
    <property type="entry name" value="Tetratricopeptide repeat domain"/>
    <property type="match status" value="2"/>
</dbReference>
<dbReference type="EMBL" id="KK915662">
    <property type="protein sequence ID" value="KDP21200.1"/>
    <property type="molecule type" value="Genomic_DNA"/>
</dbReference>
<keyword evidence="9" id="KW-1185">Reference proteome</keyword>
<dbReference type="FunFam" id="1.25.40.10:FF:000064">
    <property type="entry name" value="Putative pre-mrna-processing factor 39"/>
    <property type="match status" value="1"/>
</dbReference>
<evidence type="ECO:0000313" key="8">
    <source>
        <dbReference type="EMBL" id="KDP21200.1"/>
    </source>
</evidence>
<feature type="compositionally biased region" description="Low complexity" evidence="7">
    <location>
        <begin position="960"/>
        <end position="974"/>
    </location>
</feature>
<feature type="region of interest" description="Disordered" evidence="7">
    <location>
        <begin position="1119"/>
        <end position="1152"/>
    </location>
</feature>
<feature type="region of interest" description="Disordered" evidence="7">
    <location>
        <begin position="957"/>
        <end position="987"/>
    </location>
</feature>
<evidence type="ECO:0000256" key="1">
    <source>
        <dbReference type="ARBA" id="ARBA00004123"/>
    </source>
</evidence>
<dbReference type="GO" id="GO:0005685">
    <property type="term" value="C:U1 snRNP"/>
    <property type="evidence" value="ECO:0007669"/>
    <property type="project" value="TreeGrafter"/>
</dbReference>
<feature type="region of interest" description="Disordered" evidence="7">
    <location>
        <begin position="577"/>
        <end position="626"/>
    </location>
</feature>
<dbReference type="GO" id="GO:0000243">
    <property type="term" value="C:commitment complex"/>
    <property type="evidence" value="ECO:0007669"/>
    <property type="project" value="TreeGrafter"/>
</dbReference>
<dbReference type="KEGG" id="jcu:105649750"/>
<evidence type="ECO:0008006" key="10">
    <source>
        <dbReference type="Google" id="ProtNLM"/>
    </source>
</evidence>
<dbReference type="InterPro" id="IPR059164">
    <property type="entry name" value="HAT_PRP39_C"/>
</dbReference>
<feature type="compositionally biased region" description="Basic and acidic residues" evidence="7">
    <location>
        <begin position="597"/>
        <end position="611"/>
    </location>
</feature>
<feature type="compositionally biased region" description="Polar residues" evidence="7">
    <location>
        <begin position="749"/>
        <end position="764"/>
    </location>
</feature>
<dbReference type="SUPFAM" id="SSF48452">
    <property type="entry name" value="TPR-like"/>
    <property type="match status" value="2"/>
</dbReference>
<comment type="similarity">
    <text evidence="6">Belongs to the PRP39 family.</text>
</comment>
<feature type="compositionally biased region" description="Basic and acidic residues" evidence="7">
    <location>
        <begin position="849"/>
        <end position="871"/>
    </location>
</feature>
<evidence type="ECO:0000313" key="9">
    <source>
        <dbReference type="Proteomes" id="UP000027138"/>
    </source>
</evidence>
<dbReference type="STRING" id="180498.A0A067JMJ5"/>
<dbReference type="Proteomes" id="UP000027138">
    <property type="component" value="Unassembled WGS sequence"/>
</dbReference>
<dbReference type="GO" id="GO:0000395">
    <property type="term" value="P:mRNA 5'-splice site recognition"/>
    <property type="evidence" value="ECO:0007669"/>
    <property type="project" value="TreeGrafter"/>
</dbReference>
<evidence type="ECO:0000256" key="7">
    <source>
        <dbReference type="SAM" id="MobiDB-lite"/>
    </source>
</evidence>
<feature type="compositionally biased region" description="Polar residues" evidence="7">
    <location>
        <begin position="975"/>
        <end position="987"/>
    </location>
</feature>
<dbReference type="PANTHER" id="PTHR17204">
    <property type="entry name" value="PRE-MRNA PROCESSING PROTEIN PRP39-RELATED"/>
    <property type="match status" value="1"/>
</dbReference>
<dbReference type="GO" id="GO:0030627">
    <property type="term" value="F:pre-mRNA 5'-splice site binding"/>
    <property type="evidence" value="ECO:0007669"/>
    <property type="project" value="TreeGrafter"/>
</dbReference>
<dbReference type="PANTHER" id="PTHR17204:SF26">
    <property type="entry name" value="PRE-MRNA-PROCESSING FACTOR 39-2"/>
    <property type="match status" value="1"/>
</dbReference>
<feature type="compositionally biased region" description="Basic and acidic residues" evidence="7">
    <location>
        <begin position="1128"/>
        <end position="1140"/>
    </location>
</feature>
<organism evidence="8 9">
    <name type="scientific">Jatropha curcas</name>
    <name type="common">Barbados nut</name>
    <dbReference type="NCBI Taxonomy" id="180498"/>
    <lineage>
        <taxon>Eukaryota</taxon>
        <taxon>Viridiplantae</taxon>
        <taxon>Streptophyta</taxon>
        <taxon>Embryophyta</taxon>
        <taxon>Tracheophyta</taxon>
        <taxon>Spermatophyta</taxon>
        <taxon>Magnoliopsida</taxon>
        <taxon>eudicotyledons</taxon>
        <taxon>Gunneridae</taxon>
        <taxon>Pentapetalae</taxon>
        <taxon>rosids</taxon>
        <taxon>fabids</taxon>
        <taxon>Malpighiales</taxon>
        <taxon>Euphorbiaceae</taxon>
        <taxon>Crotonoideae</taxon>
        <taxon>Jatropheae</taxon>
        <taxon>Jatropha</taxon>
    </lineage>
</organism>
<keyword evidence="5" id="KW-0539">Nucleus</keyword>
<feature type="compositionally biased region" description="Basic residues" evidence="7">
    <location>
        <begin position="873"/>
        <end position="882"/>
    </location>
</feature>
<evidence type="ECO:0000256" key="2">
    <source>
        <dbReference type="ARBA" id="ARBA00022664"/>
    </source>
</evidence>
<dbReference type="Pfam" id="PF23240">
    <property type="entry name" value="HAT_PRP39_N"/>
    <property type="match status" value="1"/>
</dbReference>
<dbReference type="FunFam" id="1.25.40.10:FF:000159">
    <property type="entry name" value="Tetratricopeptide repeat (TPR)-like superfamily protein"/>
    <property type="match status" value="1"/>
</dbReference>
<feature type="compositionally biased region" description="Polar residues" evidence="7">
    <location>
        <begin position="1141"/>
        <end position="1152"/>
    </location>
</feature>
<feature type="region of interest" description="Disordered" evidence="7">
    <location>
        <begin position="749"/>
        <end position="817"/>
    </location>
</feature>
<accession>A0A067JMJ5</accession>
<gene>
    <name evidence="8" type="ORF">JCGZ_21671</name>
</gene>
<dbReference type="Pfam" id="PF23241">
    <property type="entry name" value="HAT_PRP39_C"/>
    <property type="match status" value="1"/>
</dbReference>
<dbReference type="SMART" id="SM00386">
    <property type="entry name" value="HAT"/>
    <property type="match status" value="5"/>
</dbReference>
<dbReference type="InterPro" id="IPR011990">
    <property type="entry name" value="TPR-like_helical_dom_sf"/>
</dbReference>
<dbReference type="AlphaFoldDB" id="A0A067JMJ5"/>
<sequence>MEEQISNAETERHLMEGEATVVLDKIKLREVIANGSLDFDEWTSLIVEIEKTYPENIETICLVYDAFLSEFPLCCVYWRKYVNHKIRLCTIDKVLEVFERAVSLATYSVDVWVDYCNFGRAVFEDPSDVRRLFKRALSFVGKDYLCHTLWDKYIEFEFSLKHWSFLADIYIQTLRFPTKKLHRYYDSFKKLVEIWKDEMESHGLLNTTISVEPMLDSEASICSNQDDISCIIKDLLDPSAGLERSKALRRYISVGEQFFHEASQLNENISCYETRIKRSYFHVKPLDVNQLENWHHYLDFAESHGDFDWAVRLYERCLIPCANYPDFWMRYVEFMESKGGREIANFALDRVTQNFLKRVSVIHLFNARFKEHVGDVPSARSAFLQCNNESDSEFVENVVMRANMEKRIGNFIAASNIYEEALGMATVKEKWHVLPILYVNFSRLKYMNTDGEDAARDILIDGIKHAPYSKLLIEELIKFAISHGGIRHMNMVDTIVANAISPRPSVSLGLSAKDGEEISKLYLEFVDLCGSIHDVRKAWNRHIRLFPQSVRATLFHPATGTKQWKIVMEAQAESPVRLDFHPSGDGSSDCLMQSSVQEEKLSSPKSHDTKAAHPPTDQVSDQKSRLEGKQDIICDQVPFQEPALLEIVKELSETDQAIVHQTKVELHQSGESDKNVNEIVDQGSLDVLELSEKDVLESNPSLDLKHQAANDSEITPPSMEFPKEYDVQIEYDHEPELDLKPPSLEQLSLNNENAKSPDSISPASCDSGAHREISLSDGSMPNNEAPQKNSMSHENMSECGQNADDDRITSSPGSSQAAVSAQTNIGYVSPTSSASYQNKAQALLQPQKMADDGRNWHQKNNPDRSRRDSKLGFRGHSHKRQQKQGQSSPQRTRMRDEKEPQIHMNEDYASQPWSLRDLQVQQAGQVQSWYPASTVHINQTTPQAWPVYNMQQQSISPACQSQPPVQPAAYPQPQMTQHPIQSSEQPCNAQNNQAYNQMWQHYYYQQQQQLLWQQQQLLKHQQPNKQQLLQQYQQQFRQQQYQQQLIQMQQQQQGQQLQPQQQQQQQVQQLQQQQGQLQQQQAYQLQQQSYQQQQHLLYLQHQQQVQQQQLLLQQQHFHQQQTALPQQHPHEQGQDQELPKKQNNTSQVQVSV</sequence>
<dbReference type="GO" id="GO:0071004">
    <property type="term" value="C:U2-type prespliceosome"/>
    <property type="evidence" value="ECO:0007669"/>
    <property type="project" value="TreeGrafter"/>
</dbReference>
<reference evidence="8 9" key="1">
    <citation type="journal article" date="2014" name="PLoS ONE">
        <title>Global Analysis of Gene Expression Profiles in Physic Nut (Jatropha curcas L.) Seedlings Exposed to Salt Stress.</title>
        <authorList>
            <person name="Zhang L."/>
            <person name="Zhang C."/>
            <person name="Wu P."/>
            <person name="Chen Y."/>
            <person name="Li M."/>
            <person name="Jiang H."/>
            <person name="Wu G."/>
        </authorList>
    </citation>
    <scope>NUCLEOTIDE SEQUENCE [LARGE SCALE GENOMIC DNA]</scope>
    <source>
        <strain evidence="9">cv. GZQX0401</strain>
        <tissue evidence="8">Young leaves</tissue>
    </source>
</reference>
<evidence type="ECO:0000256" key="5">
    <source>
        <dbReference type="ARBA" id="ARBA00023242"/>
    </source>
</evidence>
<evidence type="ECO:0000256" key="3">
    <source>
        <dbReference type="ARBA" id="ARBA00022737"/>
    </source>
</evidence>
<feature type="region of interest" description="Disordered" evidence="7">
    <location>
        <begin position="847"/>
        <end position="900"/>
    </location>
</feature>
<keyword evidence="4" id="KW-0508">mRNA splicing</keyword>
<protein>
    <recommendedName>
        <fullName evidence="10">Suppressor of forked domain-containing protein</fullName>
    </recommendedName>
</protein>
<evidence type="ECO:0000256" key="6">
    <source>
        <dbReference type="ARBA" id="ARBA00038019"/>
    </source>
</evidence>
<dbReference type="InterPro" id="IPR003107">
    <property type="entry name" value="HAT"/>
</dbReference>
<keyword evidence="3" id="KW-0677">Repeat</keyword>
<name>A0A067JMJ5_JATCU</name>
<evidence type="ECO:0000256" key="4">
    <source>
        <dbReference type="ARBA" id="ARBA00023187"/>
    </source>
</evidence>